<dbReference type="PROSITE" id="PS50041">
    <property type="entry name" value="C_TYPE_LECTIN_2"/>
    <property type="match status" value="1"/>
</dbReference>
<protein>
    <recommendedName>
        <fullName evidence="2">C-type lectin domain-containing protein</fullName>
    </recommendedName>
</protein>
<reference evidence="3 4" key="2">
    <citation type="submission" date="2017-04" db="EMBL/GenBank/DDBJ databases">
        <title>CpG methylation of centromeres and impact of large insertions on vertebrate speciation.</title>
        <authorList>
            <person name="Ichikawa K."/>
            <person name="Yoshimura J."/>
            <person name="Morishita S."/>
        </authorList>
    </citation>
    <scope>NUCLEOTIDE SEQUENCE</scope>
    <source>
        <strain evidence="3 4">HNI</strain>
    </source>
</reference>
<dbReference type="SMART" id="SM00034">
    <property type="entry name" value="CLECT"/>
    <property type="match status" value="1"/>
</dbReference>
<evidence type="ECO:0000313" key="4">
    <source>
        <dbReference type="Proteomes" id="UP000265180"/>
    </source>
</evidence>
<dbReference type="Pfam" id="PF00059">
    <property type="entry name" value="Lectin_C"/>
    <property type="match status" value="1"/>
</dbReference>
<dbReference type="InterPro" id="IPR016187">
    <property type="entry name" value="CTDL_fold"/>
</dbReference>
<dbReference type="PANTHER" id="PTHR45784:SF3">
    <property type="entry name" value="C-TYPE LECTIN DOMAIN FAMILY 4 MEMBER K-LIKE-RELATED"/>
    <property type="match status" value="1"/>
</dbReference>
<evidence type="ECO:0000313" key="3">
    <source>
        <dbReference type="Ensembl" id="ENSORLP00020016540.1"/>
    </source>
</evidence>
<dbReference type="InterPro" id="IPR001304">
    <property type="entry name" value="C-type_lectin-like"/>
</dbReference>
<dbReference type="Ensembl" id="ENSORLT00020024842.1">
    <property type="protein sequence ID" value="ENSORLP00020016540.1"/>
    <property type="gene ID" value="ENSORLG00020017571.1"/>
</dbReference>
<sequence length="136" mass="15898">MCPSCWHLNWTDAQSFCRNRHTDLISGPEQMKKVDVVTTAELFLHVPINKYIFIGLFRDAWQWSDGSSFSFRFWNLQYDDEIKESSCAMLNEGGRWSSENCNKEHPFICHDGKRSLKVTDQFIRVIGVLFLFPVSI</sequence>
<dbReference type="InterPro" id="IPR018378">
    <property type="entry name" value="C-type_lectin_CS"/>
</dbReference>
<dbReference type="Gene3D" id="3.10.100.10">
    <property type="entry name" value="Mannose-Binding Protein A, subunit A"/>
    <property type="match status" value="1"/>
</dbReference>
<proteinExistence type="predicted"/>
<dbReference type="PANTHER" id="PTHR45784">
    <property type="entry name" value="C-TYPE LECTIN DOMAIN FAMILY 20 MEMBER A-RELATED"/>
    <property type="match status" value="1"/>
</dbReference>
<dbReference type="AlphaFoldDB" id="A0A3P9L765"/>
<keyword evidence="1" id="KW-1015">Disulfide bond</keyword>
<evidence type="ECO:0000259" key="2">
    <source>
        <dbReference type="PROSITE" id="PS50041"/>
    </source>
</evidence>
<reference evidence="3" key="3">
    <citation type="submission" date="2025-08" db="UniProtKB">
        <authorList>
            <consortium name="Ensembl"/>
        </authorList>
    </citation>
    <scope>IDENTIFICATION</scope>
    <source>
        <strain evidence="3">HNI</strain>
    </source>
</reference>
<evidence type="ECO:0000256" key="1">
    <source>
        <dbReference type="ARBA" id="ARBA00023157"/>
    </source>
</evidence>
<dbReference type="Proteomes" id="UP000265180">
    <property type="component" value="Chromosome 18"/>
</dbReference>
<name>A0A3P9L765_ORYLA</name>
<dbReference type="SUPFAM" id="SSF56436">
    <property type="entry name" value="C-type lectin-like"/>
    <property type="match status" value="1"/>
</dbReference>
<dbReference type="InterPro" id="IPR016186">
    <property type="entry name" value="C-type_lectin-like/link_sf"/>
</dbReference>
<reference evidence="3" key="4">
    <citation type="submission" date="2025-09" db="UniProtKB">
        <authorList>
            <consortium name="Ensembl"/>
        </authorList>
    </citation>
    <scope>IDENTIFICATION</scope>
    <source>
        <strain evidence="3">HNI</strain>
    </source>
</reference>
<accession>A0A3P9L765</accession>
<dbReference type="PROSITE" id="PS00615">
    <property type="entry name" value="C_TYPE_LECTIN_1"/>
    <property type="match status" value="1"/>
</dbReference>
<feature type="domain" description="C-type lectin" evidence="2">
    <location>
        <begin position="5"/>
        <end position="110"/>
    </location>
</feature>
<organism evidence="3 4">
    <name type="scientific">Oryzias latipes</name>
    <name type="common">Japanese rice fish</name>
    <name type="synonym">Japanese killifish</name>
    <dbReference type="NCBI Taxonomy" id="8090"/>
    <lineage>
        <taxon>Eukaryota</taxon>
        <taxon>Metazoa</taxon>
        <taxon>Chordata</taxon>
        <taxon>Craniata</taxon>
        <taxon>Vertebrata</taxon>
        <taxon>Euteleostomi</taxon>
        <taxon>Actinopterygii</taxon>
        <taxon>Neopterygii</taxon>
        <taxon>Teleostei</taxon>
        <taxon>Neoteleostei</taxon>
        <taxon>Acanthomorphata</taxon>
        <taxon>Ovalentaria</taxon>
        <taxon>Atherinomorphae</taxon>
        <taxon>Beloniformes</taxon>
        <taxon>Adrianichthyidae</taxon>
        <taxon>Oryziinae</taxon>
        <taxon>Oryzias</taxon>
    </lineage>
</organism>
<reference key="1">
    <citation type="journal article" date="2007" name="Nature">
        <title>The medaka draft genome and insights into vertebrate genome evolution.</title>
        <authorList>
            <person name="Kasahara M."/>
            <person name="Naruse K."/>
            <person name="Sasaki S."/>
            <person name="Nakatani Y."/>
            <person name="Qu W."/>
            <person name="Ahsan B."/>
            <person name="Yamada T."/>
            <person name="Nagayasu Y."/>
            <person name="Doi K."/>
            <person name="Kasai Y."/>
            <person name="Jindo T."/>
            <person name="Kobayashi D."/>
            <person name="Shimada A."/>
            <person name="Toyoda A."/>
            <person name="Kuroki Y."/>
            <person name="Fujiyama A."/>
            <person name="Sasaki T."/>
            <person name="Shimizu A."/>
            <person name="Asakawa S."/>
            <person name="Shimizu N."/>
            <person name="Hashimoto S."/>
            <person name="Yang J."/>
            <person name="Lee Y."/>
            <person name="Matsushima K."/>
            <person name="Sugano S."/>
            <person name="Sakaizumi M."/>
            <person name="Narita T."/>
            <person name="Ohishi K."/>
            <person name="Haga S."/>
            <person name="Ohta F."/>
            <person name="Nomoto H."/>
            <person name="Nogata K."/>
            <person name="Morishita T."/>
            <person name="Endo T."/>
            <person name="Shin-I T."/>
            <person name="Takeda H."/>
            <person name="Morishita S."/>
            <person name="Kohara Y."/>
        </authorList>
    </citation>
    <scope>NUCLEOTIDE SEQUENCE [LARGE SCALE GENOMIC DNA]</scope>
    <source>
        <strain>Hd-rR</strain>
    </source>
</reference>